<accession>A0A1V1NS86</accession>
<reference evidence="3" key="1">
    <citation type="submission" date="2012-11" db="EMBL/GenBank/DDBJ databases">
        <authorList>
            <person name="Lucero-Rivera Y.E."/>
            <person name="Tovar-Ramirez D."/>
        </authorList>
    </citation>
    <scope>NUCLEOTIDE SEQUENCE [LARGE SCALE GENOMIC DNA]</scope>
    <source>
        <strain evidence="3">Araruama</strain>
    </source>
</reference>
<evidence type="ECO:0000259" key="1">
    <source>
        <dbReference type="Pfam" id="PF08241"/>
    </source>
</evidence>
<comment type="caution">
    <text evidence="2">The sequence shown here is derived from an EMBL/GenBank/DDBJ whole genome shotgun (WGS) entry which is preliminary data.</text>
</comment>
<gene>
    <name evidence="2" type="ORF">OMM_14228</name>
</gene>
<evidence type="ECO:0000313" key="3">
    <source>
        <dbReference type="Proteomes" id="UP000189670"/>
    </source>
</evidence>
<protein>
    <recommendedName>
        <fullName evidence="1">Methyltransferase type 11 domain-containing protein</fullName>
    </recommendedName>
</protein>
<dbReference type="InterPro" id="IPR029063">
    <property type="entry name" value="SAM-dependent_MTases_sf"/>
</dbReference>
<dbReference type="AlphaFoldDB" id="A0A1V1NS86"/>
<name>A0A1V1NS86_9BACT</name>
<dbReference type="Pfam" id="PF08241">
    <property type="entry name" value="Methyltransf_11"/>
    <property type="match status" value="1"/>
</dbReference>
<dbReference type="EMBL" id="ATBP01002807">
    <property type="protein sequence ID" value="ETR65450.1"/>
    <property type="molecule type" value="Genomic_DNA"/>
</dbReference>
<dbReference type="InterPro" id="IPR013216">
    <property type="entry name" value="Methyltransf_11"/>
</dbReference>
<dbReference type="SUPFAM" id="SSF53335">
    <property type="entry name" value="S-adenosyl-L-methionine-dependent methyltransferases"/>
    <property type="match status" value="1"/>
</dbReference>
<proteinExistence type="predicted"/>
<dbReference type="Gene3D" id="3.40.50.150">
    <property type="entry name" value="Vaccinia Virus protein VP39"/>
    <property type="match status" value="1"/>
</dbReference>
<organism evidence="2 3">
    <name type="scientific">Candidatus Magnetoglobus multicellularis str. Araruama</name>
    <dbReference type="NCBI Taxonomy" id="890399"/>
    <lineage>
        <taxon>Bacteria</taxon>
        <taxon>Pseudomonadati</taxon>
        <taxon>Thermodesulfobacteriota</taxon>
        <taxon>Desulfobacteria</taxon>
        <taxon>Desulfobacterales</taxon>
        <taxon>Desulfobacteraceae</taxon>
        <taxon>Candidatus Magnetoglobus</taxon>
    </lineage>
</organism>
<evidence type="ECO:0000313" key="2">
    <source>
        <dbReference type="EMBL" id="ETR65450.1"/>
    </source>
</evidence>
<dbReference type="Proteomes" id="UP000189670">
    <property type="component" value="Unassembled WGS sequence"/>
</dbReference>
<dbReference type="GO" id="GO:0008757">
    <property type="term" value="F:S-adenosylmethionine-dependent methyltransferase activity"/>
    <property type="evidence" value="ECO:0007669"/>
    <property type="project" value="InterPro"/>
</dbReference>
<sequence length="121" mass="13727">MMSKNVNKSVYREFAHQYDKEVKVYNSYIHDVIFGMTFEFVSAKERLLDIGIGTGLASVQFSKVGLDVYGIDDSQEMLNACQSKSFIKELKLCDINLESIPYDNFSLTMLFVVGCLLGCLR</sequence>
<feature type="domain" description="Methyltransferase type 11" evidence="1">
    <location>
        <begin position="48"/>
        <end position="114"/>
    </location>
</feature>